<dbReference type="SMART" id="SM00387">
    <property type="entry name" value="HATPase_c"/>
    <property type="match status" value="1"/>
</dbReference>
<dbReference type="FunFam" id="3.30.565.10:FF:000006">
    <property type="entry name" value="Sensor histidine kinase WalK"/>
    <property type="match status" value="1"/>
</dbReference>
<evidence type="ECO:0000256" key="1">
    <source>
        <dbReference type="ARBA" id="ARBA00000085"/>
    </source>
</evidence>
<name>A0A1G9RK05_9BACT</name>
<evidence type="ECO:0000256" key="5">
    <source>
        <dbReference type="ARBA" id="ARBA00022777"/>
    </source>
</evidence>
<dbReference type="Gene3D" id="1.10.287.130">
    <property type="match status" value="1"/>
</dbReference>
<dbReference type="SUPFAM" id="SSF47384">
    <property type="entry name" value="Homodimeric domain of signal transducing histidine kinase"/>
    <property type="match status" value="1"/>
</dbReference>
<accession>A0A1G9RK05</accession>
<dbReference type="GO" id="GO:0030295">
    <property type="term" value="F:protein kinase activator activity"/>
    <property type="evidence" value="ECO:0007669"/>
    <property type="project" value="TreeGrafter"/>
</dbReference>
<dbReference type="Pfam" id="PF02518">
    <property type="entry name" value="HATPase_c"/>
    <property type="match status" value="1"/>
</dbReference>
<dbReference type="PANTHER" id="PTHR42878">
    <property type="entry name" value="TWO-COMPONENT HISTIDINE KINASE"/>
    <property type="match status" value="1"/>
</dbReference>
<evidence type="ECO:0000256" key="4">
    <source>
        <dbReference type="ARBA" id="ARBA00022679"/>
    </source>
</evidence>
<dbReference type="Pfam" id="PF00512">
    <property type="entry name" value="HisKA"/>
    <property type="match status" value="1"/>
</dbReference>
<gene>
    <name evidence="7" type="ORF">SAMN05421823_111184</name>
</gene>
<comment type="catalytic activity">
    <reaction evidence="1">
        <text>ATP + protein L-histidine = ADP + protein N-phospho-L-histidine.</text>
        <dbReference type="EC" id="2.7.13.3"/>
    </reaction>
</comment>
<keyword evidence="4" id="KW-0808">Transferase</keyword>
<dbReference type="OrthoDB" id="9766459at2"/>
<dbReference type="InterPro" id="IPR003594">
    <property type="entry name" value="HATPase_dom"/>
</dbReference>
<dbReference type="AlphaFoldDB" id="A0A1G9RK05"/>
<dbReference type="GO" id="GO:0000156">
    <property type="term" value="F:phosphorelay response regulator activity"/>
    <property type="evidence" value="ECO:0007669"/>
    <property type="project" value="TreeGrafter"/>
</dbReference>
<reference evidence="7 8" key="1">
    <citation type="submission" date="2016-10" db="EMBL/GenBank/DDBJ databases">
        <authorList>
            <person name="de Groot N.N."/>
        </authorList>
    </citation>
    <scope>NUCLEOTIDE SEQUENCE [LARGE SCALE GENOMIC DNA]</scope>
    <source>
        <strain evidence="7 8">DSM 25186</strain>
    </source>
</reference>
<evidence type="ECO:0000313" key="7">
    <source>
        <dbReference type="EMBL" id="SDM23596.1"/>
    </source>
</evidence>
<dbReference type="InterPro" id="IPR036890">
    <property type="entry name" value="HATPase_C_sf"/>
</dbReference>
<evidence type="ECO:0000259" key="6">
    <source>
        <dbReference type="PROSITE" id="PS50109"/>
    </source>
</evidence>
<dbReference type="InterPro" id="IPR004358">
    <property type="entry name" value="Sig_transdc_His_kin-like_C"/>
</dbReference>
<dbReference type="InterPro" id="IPR050351">
    <property type="entry name" value="BphY/WalK/GraS-like"/>
</dbReference>
<dbReference type="InterPro" id="IPR005467">
    <property type="entry name" value="His_kinase_dom"/>
</dbReference>
<dbReference type="EC" id="2.7.13.3" evidence="2"/>
<keyword evidence="5 7" id="KW-0418">Kinase</keyword>
<dbReference type="GO" id="GO:0007234">
    <property type="term" value="P:osmosensory signaling via phosphorelay pathway"/>
    <property type="evidence" value="ECO:0007669"/>
    <property type="project" value="TreeGrafter"/>
</dbReference>
<dbReference type="CDD" id="cd00082">
    <property type="entry name" value="HisKA"/>
    <property type="match status" value="1"/>
</dbReference>
<evidence type="ECO:0000256" key="2">
    <source>
        <dbReference type="ARBA" id="ARBA00012438"/>
    </source>
</evidence>
<dbReference type="Proteomes" id="UP000198510">
    <property type="component" value="Unassembled WGS sequence"/>
</dbReference>
<evidence type="ECO:0000313" key="8">
    <source>
        <dbReference type="Proteomes" id="UP000198510"/>
    </source>
</evidence>
<sequence>MAKQTSRQTTHSLKIEGAVSSMSLLLDRQGTLLAATSPDVFQTGASGLMVGHPFAALFEEQDRQQGTPARLLSETLVQGEATYTARRQDAAPLQLTVSPLFDDQRAHQGYLCTLQSPTPEGPSSDHLLREIEQVEKQLESLRYAVSHDLKAPLRAIMSYSQILEEEFQEQLDEEGVRVLKILMKNAHRLGQRLDVILEMSRLDRKALTCETLDMTQLFTNVLDELRQKEPEQRQIDAQIDTLPPAFGDRELMKGVATQLLSNALKFSSPRETTAVHIGGEATGAEVRYFVQDNGVGYDDRYADQLFQPFKRLHKERDFEGMGIGLTVAASILAKHGGRIWGESTLEEGATFFFTLPTQTSPS</sequence>
<evidence type="ECO:0000256" key="3">
    <source>
        <dbReference type="ARBA" id="ARBA00022553"/>
    </source>
</evidence>
<dbReference type="SUPFAM" id="SSF55874">
    <property type="entry name" value="ATPase domain of HSP90 chaperone/DNA topoisomerase II/histidine kinase"/>
    <property type="match status" value="1"/>
</dbReference>
<dbReference type="PROSITE" id="PS50109">
    <property type="entry name" value="HIS_KIN"/>
    <property type="match status" value="1"/>
</dbReference>
<dbReference type="STRING" id="1075417.SAMN05421823_111184"/>
<dbReference type="PANTHER" id="PTHR42878:SF15">
    <property type="entry name" value="BACTERIOPHYTOCHROME"/>
    <property type="match status" value="1"/>
</dbReference>
<organism evidence="7 8">
    <name type="scientific">Catalinimonas alkaloidigena</name>
    <dbReference type="NCBI Taxonomy" id="1075417"/>
    <lineage>
        <taxon>Bacteria</taxon>
        <taxon>Pseudomonadati</taxon>
        <taxon>Bacteroidota</taxon>
        <taxon>Cytophagia</taxon>
        <taxon>Cytophagales</taxon>
        <taxon>Catalimonadaceae</taxon>
        <taxon>Catalinimonas</taxon>
    </lineage>
</organism>
<dbReference type="EMBL" id="FNFO01000011">
    <property type="protein sequence ID" value="SDM23596.1"/>
    <property type="molecule type" value="Genomic_DNA"/>
</dbReference>
<dbReference type="SMART" id="SM00388">
    <property type="entry name" value="HisKA"/>
    <property type="match status" value="1"/>
</dbReference>
<dbReference type="PRINTS" id="PR00344">
    <property type="entry name" value="BCTRLSENSOR"/>
</dbReference>
<proteinExistence type="predicted"/>
<dbReference type="GO" id="GO:0000155">
    <property type="term" value="F:phosphorelay sensor kinase activity"/>
    <property type="evidence" value="ECO:0007669"/>
    <property type="project" value="InterPro"/>
</dbReference>
<keyword evidence="3" id="KW-0597">Phosphoprotein</keyword>
<dbReference type="Gene3D" id="3.30.565.10">
    <property type="entry name" value="Histidine kinase-like ATPase, C-terminal domain"/>
    <property type="match status" value="1"/>
</dbReference>
<protein>
    <recommendedName>
        <fullName evidence="2">histidine kinase</fullName>
        <ecNumber evidence="2">2.7.13.3</ecNumber>
    </recommendedName>
</protein>
<feature type="domain" description="Histidine kinase" evidence="6">
    <location>
        <begin position="144"/>
        <end position="359"/>
    </location>
</feature>
<dbReference type="InterPro" id="IPR036097">
    <property type="entry name" value="HisK_dim/P_sf"/>
</dbReference>
<keyword evidence="8" id="KW-1185">Reference proteome</keyword>
<dbReference type="InterPro" id="IPR003661">
    <property type="entry name" value="HisK_dim/P_dom"/>
</dbReference>